<dbReference type="Gene3D" id="1.10.10.1210">
    <property type="entry name" value="MAGE homology domain, winged helix WH2 motif"/>
    <property type="match status" value="3"/>
</dbReference>
<sequence>LTMKVGLLEQFLLYKYKMKQPIVKEDMMNVIGQNYKNQYPEILKRASERIEVVFAVELKEVDSTRHSYDLVSKVKLPNNGRVRAGRGLPKTGLLMTVLGVIFMKGNCAAEEDIWKFLEMRGKKKSLNGKLIIQKEMSTWEKQESKIFCCPRGLRPLISCLLSVTLVSSCLGDRRASEKRGRARAEAQGEGAQATVAVEEESTSSSPPQSEDITQSLPPAVSSSTFQGRRRAQAITITSTANMCTRSDEDSNSQDEDRASPFEVPYYTESAGEDSLIRKPGLLEQFLLYKYKMKQPILKEDMLKIIGQNYEDQFPEILKKASERIEIVFAVDLKEIDSTKQSYDLISKLKLPNNGRVRAGRGLPKTGLLMNILGMIFMKGNCAAEEDIWKFLGPKAQAETSKMKVLEFLAKVNDTIPSAFPSYYEEALKDEEKKVQTRAMVTAGTIAKVLVPSRPMPQNIFPP</sequence>
<feature type="compositionally biased region" description="Low complexity" evidence="1">
    <location>
        <begin position="187"/>
        <end position="210"/>
    </location>
</feature>
<accession>M3XLY4</accession>
<feature type="domain" description="MAGE" evidence="2">
    <location>
        <begin position="1"/>
        <end position="121"/>
    </location>
</feature>
<dbReference type="PANTHER" id="PTHR11736:SF35">
    <property type="entry name" value="MELANOMA-ASSOCIATED ANTIGEN B5"/>
    <property type="match status" value="1"/>
</dbReference>
<feature type="region of interest" description="Disordered" evidence="1">
    <location>
        <begin position="180"/>
        <end position="260"/>
    </location>
</feature>
<dbReference type="Gene3D" id="1.10.10.1200">
    <property type="entry name" value="MAGE homology domain, winged helix WH1 motif"/>
    <property type="match status" value="2"/>
</dbReference>
<dbReference type="AlphaFoldDB" id="M3XLY4"/>
<dbReference type="GeneTree" id="ENSGT00940000163033"/>
<dbReference type="SMART" id="SM01392">
    <property type="entry name" value="MAGE_N"/>
    <property type="match status" value="1"/>
</dbReference>
<dbReference type="EMBL" id="AEYP01072067">
    <property type="status" value="NOT_ANNOTATED_CDS"/>
    <property type="molecule type" value="Genomic_DNA"/>
</dbReference>
<evidence type="ECO:0000256" key="1">
    <source>
        <dbReference type="SAM" id="MobiDB-lite"/>
    </source>
</evidence>
<dbReference type="SMART" id="SM01373">
    <property type="entry name" value="MAGE"/>
    <property type="match status" value="2"/>
</dbReference>
<dbReference type="OMA" id="IWKFLGP"/>
<dbReference type="InParanoid" id="M3XLY4"/>
<name>M3XLY4_MUSPF</name>
<protein>
    <recommendedName>
        <fullName evidence="2">MAGE domain-containing protein</fullName>
    </recommendedName>
</protein>
<dbReference type="PROSITE" id="PS50838">
    <property type="entry name" value="MAGE"/>
    <property type="match status" value="2"/>
</dbReference>
<feature type="compositionally biased region" description="Polar residues" evidence="1">
    <location>
        <begin position="211"/>
        <end position="226"/>
    </location>
</feature>
<organism evidence="3">
    <name type="scientific">Mustela putorius furo</name>
    <name type="common">European domestic ferret</name>
    <name type="synonym">Mustela furo</name>
    <dbReference type="NCBI Taxonomy" id="9669"/>
    <lineage>
        <taxon>Eukaryota</taxon>
        <taxon>Metazoa</taxon>
        <taxon>Chordata</taxon>
        <taxon>Craniata</taxon>
        <taxon>Vertebrata</taxon>
        <taxon>Euteleostomi</taxon>
        <taxon>Mammalia</taxon>
        <taxon>Eutheria</taxon>
        <taxon>Laurasiatheria</taxon>
        <taxon>Carnivora</taxon>
        <taxon>Caniformia</taxon>
        <taxon>Musteloidea</taxon>
        <taxon>Mustelidae</taxon>
        <taxon>Mustelinae</taxon>
        <taxon>Mustela</taxon>
    </lineage>
</organism>
<dbReference type="HOGENOM" id="CLU_592576_0_0_1"/>
<dbReference type="InterPro" id="IPR037445">
    <property type="entry name" value="MAGE"/>
</dbReference>
<dbReference type="InterPro" id="IPR041898">
    <property type="entry name" value="MAGE_WH1"/>
</dbReference>
<dbReference type="Pfam" id="PF12440">
    <property type="entry name" value="MAGE_N"/>
    <property type="match status" value="1"/>
</dbReference>
<feature type="compositionally biased region" description="Polar residues" evidence="1">
    <location>
        <begin position="234"/>
        <end position="244"/>
    </location>
</feature>
<evidence type="ECO:0000259" key="2">
    <source>
        <dbReference type="PROSITE" id="PS50838"/>
    </source>
</evidence>
<dbReference type="EMBL" id="AEYP01072066">
    <property type="status" value="NOT_ANNOTATED_CDS"/>
    <property type="molecule type" value="Genomic_DNA"/>
</dbReference>
<dbReference type="Ensembl" id="ENSMPUT00000000088.1">
    <property type="protein sequence ID" value="ENSMPUP00000000084.1"/>
    <property type="gene ID" value="ENSMPUG00000000088.1"/>
</dbReference>
<dbReference type="STRING" id="9669.ENSMPUP00000000084"/>
<dbReference type="InterPro" id="IPR021072">
    <property type="entry name" value="MAGE_N"/>
</dbReference>
<dbReference type="InterPro" id="IPR041899">
    <property type="entry name" value="MAGE_WH2"/>
</dbReference>
<dbReference type="PANTHER" id="PTHR11736">
    <property type="entry name" value="MELANOMA-ASSOCIATED ANTIGEN MAGE ANTIGEN"/>
    <property type="match status" value="1"/>
</dbReference>
<dbReference type="GO" id="GO:0000122">
    <property type="term" value="P:negative regulation of transcription by RNA polymerase II"/>
    <property type="evidence" value="ECO:0007669"/>
    <property type="project" value="TreeGrafter"/>
</dbReference>
<proteinExistence type="predicted"/>
<reference evidence="3" key="1">
    <citation type="submission" date="2024-06" db="UniProtKB">
        <authorList>
            <consortium name="Ensembl"/>
        </authorList>
    </citation>
    <scope>IDENTIFICATION</scope>
</reference>
<dbReference type="eggNOG" id="KOG4562">
    <property type="taxonomic scope" value="Eukaryota"/>
</dbReference>
<dbReference type="InterPro" id="IPR002190">
    <property type="entry name" value="MHD_dom"/>
</dbReference>
<feature type="domain" description="MAGE" evidence="2">
    <location>
        <begin position="275"/>
        <end position="426"/>
    </location>
</feature>
<dbReference type="GO" id="GO:0005634">
    <property type="term" value="C:nucleus"/>
    <property type="evidence" value="ECO:0007669"/>
    <property type="project" value="TreeGrafter"/>
</dbReference>
<dbReference type="FunFam" id="1.10.10.1200:FF:000007">
    <property type="entry name" value="Melanoma-associated antigen C2"/>
    <property type="match status" value="2"/>
</dbReference>
<evidence type="ECO:0000313" key="3">
    <source>
        <dbReference type="Ensembl" id="ENSMPUP00000000084.1"/>
    </source>
</evidence>